<reference evidence="2 3" key="1">
    <citation type="submission" date="2015-07" db="EMBL/GenBank/DDBJ databases">
        <title>Comparative genomics of the Sigatoka disease complex on banana suggests a link between parallel evolutionary changes in Pseudocercospora fijiensis and Pseudocercospora eumusae and increased virulence on the banana host.</title>
        <authorList>
            <person name="Chang T.-C."/>
            <person name="Salvucci A."/>
            <person name="Crous P.W."/>
            <person name="Stergiopoulos I."/>
        </authorList>
    </citation>
    <scope>NUCLEOTIDE SEQUENCE [LARGE SCALE GENOMIC DNA]</scope>
    <source>
        <strain evidence="2 3">CBS 114824</strain>
    </source>
</reference>
<dbReference type="InterPro" id="IPR010684">
    <property type="entry name" value="RNA_pol_II_trans_fac_SIII_A"/>
</dbReference>
<proteinExistence type="predicted"/>
<dbReference type="InterPro" id="IPR051870">
    <property type="entry name" value="Elongin-A_domain"/>
</dbReference>
<keyword evidence="3" id="KW-1185">Reference proteome</keyword>
<feature type="region of interest" description="Disordered" evidence="1">
    <location>
        <begin position="286"/>
        <end position="330"/>
    </location>
</feature>
<dbReference type="PANTHER" id="PTHR15141">
    <property type="entry name" value="TRANSCRIPTION ELONGATION FACTOR B POLYPEPTIDE 3"/>
    <property type="match status" value="1"/>
</dbReference>
<accession>A0A139HNQ2</accession>
<dbReference type="PANTHER" id="PTHR15141:SF76">
    <property type="entry name" value="TRANSCRIPTION ELONGATION FACTOR B POLYPEPTIDE 3"/>
    <property type="match status" value="1"/>
</dbReference>
<dbReference type="Proteomes" id="UP000070133">
    <property type="component" value="Unassembled WGS sequence"/>
</dbReference>
<name>A0A139HNQ2_9PEZI</name>
<dbReference type="OrthoDB" id="21513at2759"/>
<comment type="caution">
    <text evidence="2">The sequence shown here is derived from an EMBL/GenBank/DDBJ whole genome shotgun (WGS) entry which is preliminary data.</text>
</comment>
<dbReference type="GO" id="GO:0006368">
    <property type="term" value="P:transcription elongation by RNA polymerase II"/>
    <property type="evidence" value="ECO:0007669"/>
    <property type="project" value="InterPro"/>
</dbReference>
<evidence type="ECO:0000313" key="3">
    <source>
        <dbReference type="Proteomes" id="UP000070133"/>
    </source>
</evidence>
<organism evidence="2 3">
    <name type="scientific">Pseudocercospora eumusae</name>
    <dbReference type="NCBI Taxonomy" id="321146"/>
    <lineage>
        <taxon>Eukaryota</taxon>
        <taxon>Fungi</taxon>
        <taxon>Dikarya</taxon>
        <taxon>Ascomycota</taxon>
        <taxon>Pezizomycotina</taxon>
        <taxon>Dothideomycetes</taxon>
        <taxon>Dothideomycetidae</taxon>
        <taxon>Mycosphaerellales</taxon>
        <taxon>Mycosphaerellaceae</taxon>
        <taxon>Pseudocercospora</taxon>
    </lineage>
</organism>
<protein>
    <recommendedName>
        <fullName evidence="4">Elongin-A</fullName>
    </recommendedName>
</protein>
<evidence type="ECO:0000313" key="2">
    <source>
        <dbReference type="EMBL" id="KXT04066.1"/>
    </source>
</evidence>
<dbReference type="STRING" id="321146.A0A139HNQ2"/>
<gene>
    <name evidence="2" type="ORF">AC578_4888</name>
</gene>
<dbReference type="AlphaFoldDB" id="A0A139HNQ2"/>
<feature type="compositionally biased region" description="Basic and acidic residues" evidence="1">
    <location>
        <begin position="286"/>
        <end position="307"/>
    </location>
</feature>
<dbReference type="Gene3D" id="6.10.250.3180">
    <property type="match status" value="1"/>
</dbReference>
<evidence type="ECO:0000256" key="1">
    <source>
        <dbReference type="SAM" id="MobiDB-lite"/>
    </source>
</evidence>
<feature type="region of interest" description="Disordered" evidence="1">
    <location>
        <begin position="343"/>
        <end position="390"/>
    </location>
</feature>
<dbReference type="EMBL" id="LFZN01000024">
    <property type="protein sequence ID" value="KXT04066.1"/>
    <property type="molecule type" value="Genomic_DNA"/>
</dbReference>
<dbReference type="Pfam" id="PF06881">
    <property type="entry name" value="Elongin_A"/>
    <property type="match status" value="1"/>
</dbReference>
<dbReference type="GO" id="GO:0070449">
    <property type="term" value="C:elongin complex"/>
    <property type="evidence" value="ECO:0007669"/>
    <property type="project" value="InterPro"/>
</dbReference>
<sequence>MPVPTLFAIAIRCAQRHVASITDFDGIPQEMAIPILKKVESPQQLREIEINNPSYAESGENAALWQSFIRRDIRDIAEDEEKMVYPNNPASWYKVYRMLMRKQVQREKEEEEALRQQLLGQKVQKAEKQALFVPGVMAHARDEKETTIYVDGVRNKNSSGWEKKPPTVKTAKTGHDAIAAMRRQAASNSRQRQIAQPWKATQASRQIKQAPQSMIRDITRKTPQEFAPRELLPHEKEMLRDRQKMNANIKIQAPGKVASVKHAEAVQKRNEMAVRKAREIDEARLRQLTKSEHSKARGTPAEKKFDFETPAPAPAPAPVPSTEAIPQTTPVKLSLPVTYVNGKAVAKQPSMSPPKRTSPSASPERNPAGIRKRPAPSSIFAPKPKKIIKR</sequence>
<evidence type="ECO:0008006" key="4">
    <source>
        <dbReference type="Google" id="ProtNLM"/>
    </source>
</evidence>